<reference evidence="2 3" key="1">
    <citation type="journal article" date="2021" name="bioRxiv">
        <title>Unraveling nitrogen, sulfur and carbon metabolic pathways and microbial community transcriptional responses to substrate deprivation and toxicity stresses in a bioreactor mimicking anoxic brackish coastal sediment conditions.</title>
        <authorList>
            <person name="Martins P.D."/>
            <person name="Echeveste M.J."/>
            <person name="Arshad A."/>
            <person name="Kurth J."/>
            <person name="Ouboter H."/>
            <person name="Jetten M.S.M."/>
            <person name="Welte C.U."/>
        </authorList>
    </citation>
    <scope>NUCLEOTIDE SEQUENCE [LARGE SCALE GENOMIC DNA]</scope>
    <source>
        <strain evidence="2">MAG_38</strain>
    </source>
</reference>
<dbReference type="AlphaFoldDB" id="A0AAJ1AK88"/>
<organism evidence="2 3">
    <name type="scientific">Candidatus Methylomirabilis tolerans</name>
    <dbReference type="NCBI Taxonomy" id="3123416"/>
    <lineage>
        <taxon>Bacteria</taxon>
        <taxon>Candidatus Methylomirabilota</taxon>
        <taxon>Candidatus Methylomirabilia</taxon>
        <taxon>Candidatus Methylomirabilales</taxon>
        <taxon>Candidatus Methylomirabilaceae</taxon>
        <taxon>Candidatus Methylomirabilis</taxon>
    </lineage>
</organism>
<feature type="compositionally biased region" description="Pro residues" evidence="1">
    <location>
        <begin position="97"/>
        <end position="113"/>
    </location>
</feature>
<feature type="compositionally biased region" description="Low complexity" evidence="1">
    <location>
        <begin position="85"/>
        <end position="96"/>
    </location>
</feature>
<gene>
    <name evidence="2" type="ORF">K8G79_11460</name>
</gene>
<protein>
    <submittedName>
        <fullName evidence="2">Uncharacterized protein</fullName>
    </submittedName>
</protein>
<dbReference type="EMBL" id="JAIOIU010000142">
    <property type="protein sequence ID" value="MBZ0160736.1"/>
    <property type="molecule type" value="Genomic_DNA"/>
</dbReference>
<accession>A0AAJ1AK88</accession>
<evidence type="ECO:0000256" key="1">
    <source>
        <dbReference type="SAM" id="MobiDB-lite"/>
    </source>
</evidence>
<feature type="region of interest" description="Disordered" evidence="1">
    <location>
        <begin position="85"/>
        <end position="113"/>
    </location>
</feature>
<sequence length="113" mass="12013">MLTAMKRFLQLLGEMSHYRLPQAKLALQELAADDELVIVVPEQSLAGEIQQWATSQGFTVAAPKKILDGLPRWQLSVKKAVPVPVEEKPATAAPTPVAAPTPPPAPAPTSPAS</sequence>
<dbReference type="Proteomes" id="UP001197609">
    <property type="component" value="Unassembled WGS sequence"/>
</dbReference>
<name>A0AAJ1AK88_9BACT</name>
<comment type="caution">
    <text evidence="2">The sequence shown here is derived from an EMBL/GenBank/DDBJ whole genome shotgun (WGS) entry which is preliminary data.</text>
</comment>
<proteinExistence type="predicted"/>
<evidence type="ECO:0000313" key="2">
    <source>
        <dbReference type="EMBL" id="MBZ0160736.1"/>
    </source>
</evidence>
<evidence type="ECO:0000313" key="3">
    <source>
        <dbReference type="Proteomes" id="UP001197609"/>
    </source>
</evidence>